<dbReference type="SUPFAM" id="SSF48695">
    <property type="entry name" value="Multiheme cytochromes"/>
    <property type="match status" value="1"/>
</dbReference>
<dbReference type="GO" id="GO:0016020">
    <property type="term" value="C:membrane"/>
    <property type="evidence" value="ECO:0007669"/>
    <property type="project" value="TreeGrafter"/>
</dbReference>
<dbReference type="Gene3D" id="3.30.200.210">
    <property type="match status" value="1"/>
</dbReference>
<evidence type="ECO:0000256" key="11">
    <source>
        <dbReference type="ARBA" id="ARBA00023004"/>
    </source>
</evidence>
<evidence type="ECO:0000313" key="15">
    <source>
        <dbReference type="EMBL" id="CAD7694865.1"/>
    </source>
</evidence>
<dbReference type="Gene3D" id="3.40.50.740">
    <property type="match status" value="1"/>
</dbReference>
<evidence type="ECO:0000256" key="13">
    <source>
        <dbReference type="ARBA" id="ARBA00023063"/>
    </source>
</evidence>
<evidence type="ECO:0000256" key="2">
    <source>
        <dbReference type="ARBA" id="ARBA00001966"/>
    </source>
</evidence>
<dbReference type="GO" id="GO:0008940">
    <property type="term" value="F:nitrate reductase activity"/>
    <property type="evidence" value="ECO:0007669"/>
    <property type="project" value="InterPro"/>
</dbReference>
<reference evidence="15" key="1">
    <citation type="submission" date="2020-12" db="EMBL/GenBank/DDBJ databases">
        <authorList>
            <person name="Iha C."/>
        </authorList>
    </citation>
    <scope>NUCLEOTIDE SEQUENCE</scope>
</reference>
<evidence type="ECO:0000256" key="6">
    <source>
        <dbReference type="ARBA" id="ARBA00022505"/>
    </source>
</evidence>
<dbReference type="Gene3D" id="2.40.40.20">
    <property type="match status" value="1"/>
</dbReference>
<gene>
    <name evidence="15" type="ORF">OSTQU699_LOCUS226</name>
</gene>
<comment type="similarity">
    <text evidence="3">Belongs to the prokaryotic molybdopterin-containing oxidoreductase family. NasA/NapA/NarB subfamily.</text>
</comment>
<comment type="cofactor">
    <cofactor evidence="1">
        <name>Mo-bis(molybdopterin guanine dinucleotide)</name>
        <dbReference type="ChEBI" id="CHEBI:60539"/>
    </cofactor>
</comment>
<dbReference type="CDD" id="cd02791">
    <property type="entry name" value="MopB_CT_Nitrate-R-NapA-like"/>
    <property type="match status" value="1"/>
</dbReference>
<evidence type="ECO:0000256" key="3">
    <source>
        <dbReference type="ARBA" id="ARBA00008747"/>
    </source>
</evidence>
<evidence type="ECO:0000259" key="14">
    <source>
        <dbReference type="PROSITE" id="PS51669"/>
    </source>
</evidence>
<evidence type="ECO:0000256" key="7">
    <source>
        <dbReference type="ARBA" id="ARBA00022723"/>
    </source>
</evidence>
<proteinExistence type="inferred from homology"/>
<dbReference type="GO" id="GO:0051539">
    <property type="term" value="F:4 iron, 4 sulfur cluster binding"/>
    <property type="evidence" value="ECO:0007669"/>
    <property type="project" value="UniProtKB-KW"/>
</dbReference>
<dbReference type="PROSITE" id="PS51669">
    <property type="entry name" value="4FE4S_MOW_BIS_MGD"/>
    <property type="match status" value="1"/>
</dbReference>
<keyword evidence="7" id="KW-0479">Metal-binding</keyword>
<dbReference type="PROSITE" id="PS00551">
    <property type="entry name" value="MOLYBDOPTERIN_PROK_1"/>
    <property type="match status" value="1"/>
</dbReference>
<dbReference type="InterPro" id="IPR036280">
    <property type="entry name" value="Multihaem_cyt_sf"/>
</dbReference>
<keyword evidence="6" id="KW-0500">Molybdenum</keyword>
<dbReference type="GO" id="GO:0009325">
    <property type="term" value="C:nitrate reductase complex"/>
    <property type="evidence" value="ECO:0007669"/>
    <property type="project" value="TreeGrafter"/>
</dbReference>
<dbReference type="Pfam" id="PF00384">
    <property type="entry name" value="Molybdopterin"/>
    <property type="match status" value="1"/>
</dbReference>
<keyword evidence="10" id="KW-0560">Oxidoreductase</keyword>
<dbReference type="SUPFAM" id="SSF50692">
    <property type="entry name" value="ADC-like"/>
    <property type="match status" value="1"/>
</dbReference>
<evidence type="ECO:0000256" key="9">
    <source>
        <dbReference type="ARBA" id="ARBA00022982"/>
    </source>
</evidence>
<comment type="cofactor">
    <cofactor evidence="2">
        <name>[4Fe-4S] cluster</name>
        <dbReference type="ChEBI" id="CHEBI:49883"/>
    </cofactor>
</comment>
<evidence type="ECO:0000256" key="12">
    <source>
        <dbReference type="ARBA" id="ARBA00023014"/>
    </source>
</evidence>
<dbReference type="InterPro" id="IPR006657">
    <property type="entry name" value="MoPterin_dinucl-bd_dom"/>
</dbReference>
<keyword evidence="4" id="KW-0813">Transport</keyword>
<dbReference type="PANTHER" id="PTHR43105">
    <property type="entry name" value="RESPIRATORY NITRATE REDUCTASE"/>
    <property type="match status" value="1"/>
</dbReference>
<dbReference type="Pfam" id="PF01568">
    <property type="entry name" value="Molydop_binding"/>
    <property type="match status" value="1"/>
</dbReference>
<keyword evidence="13" id="KW-0534">Nitrate assimilation</keyword>
<dbReference type="Gene3D" id="3.40.228.10">
    <property type="entry name" value="Dimethylsulfoxide Reductase, domain 2"/>
    <property type="match status" value="1"/>
</dbReference>
<dbReference type="InterPro" id="IPR006656">
    <property type="entry name" value="Mopterin_OxRdtase"/>
</dbReference>
<keyword evidence="11" id="KW-0408">Iron</keyword>
<dbReference type="SMART" id="SM00926">
    <property type="entry name" value="Molybdop_Fe4S4"/>
    <property type="match status" value="1"/>
</dbReference>
<dbReference type="InterPro" id="IPR010051">
    <property type="entry name" value="Periplasm_NO3_reductase_lsu"/>
</dbReference>
<protein>
    <recommendedName>
        <fullName evidence="14">4Fe-4S Mo/W bis-MGD-type domain-containing protein</fullName>
    </recommendedName>
</protein>
<dbReference type="GO" id="GO:0042128">
    <property type="term" value="P:nitrate assimilation"/>
    <property type="evidence" value="ECO:0007669"/>
    <property type="project" value="UniProtKB-KW"/>
</dbReference>
<keyword evidence="16" id="KW-1185">Reference proteome</keyword>
<comment type="caution">
    <text evidence="15">The sequence shown here is derived from an EMBL/GenBank/DDBJ whole genome shotgun (WGS) entry which is preliminary data.</text>
</comment>
<keyword evidence="8" id="KW-0732">Signal</keyword>
<keyword evidence="12" id="KW-0411">Iron-sulfur</keyword>
<dbReference type="InterPro" id="IPR041957">
    <property type="entry name" value="CT_Nitrate-R-NapA-like"/>
</dbReference>
<evidence type="ECO:0000256" key="1">
    <source>
        <dbReference type="ARBA" id="ARBA00001942"/>
    </source>
</evidence>
<accession>A0A8S1IN86</accession>
<feature type="domain" description="4Fe-4S Mo/W bis-MGD-type" evidence="14">
    <location>
        <begin position="31"/>
        <end position="87"/>
    </location>
</feature>
<keyword evidence="5" id="KW-0004">4Fe-4S</keyword>
<dbReference type="AlphaFoldDB" id="A0A8S1IN86"/>
<dbReference type="InterPro" id="IPR006963">
    <property type="entry name" value="Mopterin_OxRdtase_4Fe-4S_dom"/>
</dbReference>
<dbReference type="Proteomes" id="UP000708148">
    <property type="component" value="Unassembled WGS sequence"/>
</dbReference>
<name>A0A8S1IN86_9CHLO</name>
<dbReference type="InterPro" id="IPR050123">
    <property type="entry name" value="Prok_molybdopt-oxidoreductase"/>
</dbReference>
<evidence type="ECO:0000256" key="4">
    <source>
        <dbReference type="ARBA" id="ARBA00022448"/>
    </source>
</evidence>
<dbReference type="GO" id="GO:0030151">
    <property type="term" value="F:molybdenum ion binding"/>
    <property type="evidence" value="ECO:0007669"/>
    <property type="project" value="InterPro"/>
</dbReference>
<evidence type="ECO:0000313" key="16">
    <source>
        <dbReference type="Proteomes" id="UP000708148"/>
    </source>
</evidence>
<evidence type="ECO:0000256" key="10">
    <source>
        <dbReference type="ARBA" id="ARBA00023002"/>
    </source>
</evidence>
<dbReference type="InterPro" id="IPR027467">
    <property type="entry name" value="MopterinOxRdtase_cofactor_BS"/>
</dbReference>
<dbReference type="Pfam" id="PF04879">
    <property type="entry name" value="Molybdop_Fe4S4"/>
    <property type="match status" value="1"/>
</dbReference>
<evidence type="ECO:0000256" key="8">
    <source>
        <dbReference type="ARBA" id="ARBA00022729"/>
    </source>
</evidence>
<keyword evidence="9" id="KW-0249">Electron transport</keyword>
<dbReference type="OrthoDB" id="10249365at2759"/>
<dbReference type="InterPro" id="IPR009010">
    <property type="entry name" value="Asp_de-COase-like_dom_sf"/>
</dbReference>
<dbReference type="PANTHER" id="PTHR43105:SF11">
    <property type="entry name" value="PERIPLASMIC NITRATE REDUCTASE"/>
    <property type="match status" value="1"/>
</dbReference>
<dbReference type="GO" id="GO:0043546">
    <property type="term" value="F:molybdopterin cofactor binding"/>
    <property type="evidence" value="ECO:0007669"/>
    <property type="project" value="InterPro"/>
</dbReference>
<dbReference type="FunFam" id="2.40.40.20:FF:000005">
    <property type="entry name" value="Periplasmic nitrate reductase"/>
    <property type="match status" value="1"/>
</dbReference>
<dbReference type="HAMAP" id="MF_01630">
    <property type="entry name" value="Nitrate_reduct_NapA"/>
    <property type="match status" value="1"/>
</dbReference>
<dbReference type="SUPFAM" id="SSF53706">
    <property type="entry name" value="Formate dehydrogenase/DMSO reductase, domains 1-3"/>
    <property type="match status" value="1"/>
</dbReference>
<organism evidence="15 16">
    <name type="scientific">Ostreobium quekettii</name>
    <dbReference type="NCBI Taxonomy" id="121088"/>
    <lineage>
        <taxon>Eukaryota</taxon>
        <taxon>Viridiplantae</taxon>
        <taxon>Chlorophyta</taxon>
        <taxon>core chlorophytes</taxon>
        <taxon>Ulvophyceae</taxon>
        <taxon>TCBD clade</taxon>
        <taxon>Bryopsidales</taxon>
        <taxon>Ostreobineae</taxon>
        <taxon>Ostreobiaceae</taxon>
        <taxon>Ostreobium</taxon>
    </lineage>
</organism>
<evidence type="ECO:0000256" key="5">
    <source>
        <dbReference type="ARBA" id="ARBA00022485"/>
    </source>
</evidence>
<sequence length="1045" mass="115782">MAAAGSLVASEQAYPLQVIQPDDSLPDGDGLTWNKAPCRFCGTGCHVQVGVEDGRVVAIAGDKAADVNKGLLCVKGYHVGGILYGKDRLTTPLLRRDGKLVEIDWDEAIEIIAQRIYDAPDKFAFYGSGQWTIPEGYAAQKLMKGGLSNNHIDPNARLCMASAVTGFLATYGVDEPAGCYQDLDECDVLITWGNNPAEMHPVLFSRVTDRRSRGETIRIIDIGTRRTRTTDAATDYLEMKPHGDVAIALGIMHLLIKNESYDKSFVEKHCAFRGDEADTPTLQGEAITEEHFRERIAKYTPEHVEELSGVPADQIRMLADLFGDRDARITSLWCMGMNQHTMGTAINSLVHGVHLLSGHFGRPGDAPTSLTGQPSACGTVREVGTLAHALPGGRLIAKPEHRAQCEEFWNLRPGAINDTPGYHTVKMFEQFTKPTAEGGDITTLFVQVTNPGQTLPNLNALFNDKQGLEDKFLIVSEVYPTATTQLADLILPAAMWVEKNGVYGNSERRTQQWFKMVDPPGQARDDAWMTIAIARKLFDMGHEGMRDKDGEFIFSVKDENGDEVPVWQYDHYYDVNVDKHLFEEYRQFTRMKHKNLAPYDEYVKARGLRWPVVEQPDGSWRETRFRFSGFDDPFVAEGQEFDFYHSTSGDGRAQIWFHEYHPPPEVPDEEYPLWLCTGRVLEHWHTGTMTRRLSPLNRAMPTAYVEMHPDDAKSANIRQGETVVIQSRRGAAELPVWIDGRGKPPRGTIFVPFFDETKLINNCTLEAFDPFSKQPDYKKGVDMNKLATVFLSVVLAVAVVGFFVGISDGVPQPDGLQDSPLELPDAQHHAAQDHKLVAATSYADVPDVAMGPTAAWRAQPQQLPPTPYDLFAEVQPSEEEKIESSRVRASRRAYNGAPPIIPHPVENTNDAACYACHSNGMRMANLKASVMSHEFLGNCVQCHAPMAPAPFREMDATVQTTFVGLPAPKQGERAYPGAPPTIPHSQWMRQNCSACHGGPNGWAGLESTHPWRTNCTQCHAPSAALDQAVAVDAVPMLPPLQVDVQ</sequence>
<dbReference type="EMBL" id="CAJHUC010000279">
    <property type="protein sequence ID" value="CAD7694865.1"/>
    <property type="molecule type" value="Genomic_DNA"/>
</dbReference>